<feature type="domain" description="Reverse transcriptase" evidence="10">
    <location>
        <begin position="578"/>
        <end position="796"/>
    </location>
</feature>
<dbReference type="CDD" id="cd01647">
    <property type="entry name" value="RT_LTR"/>
    <property type="match status" value="1"/>
</dbReference>
<dbReference type="FunFam" id="3.10.10.10:FF:000007">
    <property type="entry name" value="Retrovirus-related Pol polyprotein from transposon 17.6-like Protein"/>
    <property type="match status" value="1"/>
</dbReference>
<evidence type="ECO:0000256" key="4">
    <source>
        <dbReference type="ARBA" id="ARBA00022722"/>
    </source>
</evidence>
<dbReference type="GO" id="GO:0003964">
    <property type="term" value="F:RNA-directed DNA polymerase activity"/>
    <property type="evidence" value="ECO:0007669"/>
    <property type="project" value="UniProtKB-KW"/>
</dbReference>
<feature type="compositionally biased region" description="Basic residues" evidence="9">
    <location>
        <begin position="1178"/>
        <end position="1196"/>
    </location>
</feature>
<evidence type="ECO:0000313" key="12">
    <source>
        <dbReference type="EMBL" id="GEU61595.1"/>
    </source>
</evidence>
<dbReference type="GO" id="GO:0003676">
    <property type="term" value="F:nucleic acid binding"/>
    <property type="evidence" value="ECO:0007669"/>
    <property type="project" value="InterPro"/>
</dbReference>
<organism evidence="12">
    <name type="scientific">Tanacetum cinerariifolium</name>
    <name type="common">Dalmatian daisy</name>
    <name type="synonym">Chrysanthemum cinerariifolium</name>
    <dbReference type="NCBI Taxonomy" id="118510"/>
    <lineage>
        <taxon>Eukaryota</taxon>
        <taxon>Viridiplantae</taxon>
        <taxon>Streptophyta</taxon>
        <taxon>Embryophyta</taxon>
        <taxon>Tracheophyta</taxon>
        <taxon>Spermatophyta</taxon>
        <taxon>Magnoliopsida</taxon>
        <taxon>eudicotyledons</taxon>
        <taxon>Gunneridae</taxon>
        <taxon>Pentapetalae</taxon>
        <taxon>asterids</taxon>
        <taxon>campanulids</taxon>
        <taxon>Asterales</taxon>
        <taxon>Asteraceae</taxon>
        <taxon>Asteroideae</taxon>
        <taxon>Anthemideae</taxon>
        <taxon>Anthemidinae</taxon>
        <taxon>Tanacetum</taxon>
    </lineage>
</organism>
<dbReference type="InterPro" id="IPR041577">
    <property type="entry name" value="RT_RNaseH_2"/>
</dbReference>
<evidence type="ECO:0000256" key="5">
    <source>
        <dbReference type="ARBA" id="ARBA00022759"/>
    </source>
</evidence>
<keyword evidence="7" id="KW-0695">RNA-directed DNA polymerase</keyword>
<feature type="compositionally biased region" description="Acidic residues" evidence="9">
    <location>
        <begin position="282"/>
        <end position="293"/>
    </location>
</feature>
<accession>A0A6L2LN92</accession>
<keyword evidence="5" id="KW-0255">Endonuclease</keyword>
<evidence type="ECO:0000256" key="7">
    <source>
        <dbReference type="ARBA" id="ARBA00022918"/>
    </source>
</evidence>
<evidence type="ECO:0000256" key="1">
    <source>
        <dbReference type="ARBA" id="ARBA00022670"/>
    </source>
</evidence>
<dbReference type="InterPro" id="IPR050951">
    <property type="entry name" value="Retrovirus_Pol_polyprotein"/>
</dbReference>
<gene>
    <name evidence="12" type="ORF">Tci_033573</name>
</gene>
<dbReference type="InterPro" id="IPR013103">
    <property type="entry name" value="RVT_2"/>
</dbReference>
<dbReference type="GO" id="GO:0006508">
    <property type="term" value="P:proteolysis"/>
    <property type="evidence" value="ECO:0007669"/>
    <property type="project" value="UniProtKB-KW"/>
</dbReference>
<keyword evidence="8" id="KW-0511">Multifunctional enzyme</keyword>
<keyword evidence="1" id="KW-0645">Protease</keyword>
<evidence type="ECO:0000259" key="11">
    <source>
        <dbReference type="PROSITE" id="PS50994"/>
    </source>
</evidence>
<feature type="region of interest" description="Disordered" evidence="9">
    <location>
        <begin position="337"/>
        <end position="363"/>
    </location>
</feature>
<dbReference type="PANTHER" id="PTHR37984">
    <property type="entry name" value="PROTEIN CBG26694"/>
    <property type="match status" value="1"/>
</dbReference>
<keyword evidence="4" id="KW-0540">Nuclease</keyword>
<dbReference type="Pfam" id="PF17919">
    <property type="entry name" value="RT_RNaseH_2"/>
    <property type="match status" value="1"/>
</dbReference>
<dbReference type="PROSITE" id="PS50994">
    <property type="entry name" value="INTEGRASE"/>
    <property type="match status" value="1"/>
</dbReference>
<evidence type="ECO:0000256" key="9">
    <source>
        <dbReference type="SAM" id="MobiDB-lite"/>
    </source>
</evidence>
<dbReference type="CDD" id="cd09274">
    <property type="entry name" value="RNase_HI_RT_Ty3"/>
    <property type="match status" value="1"/>
</dbReference>
<feature type="domain" description="Integrase catalytic" evidence="11">
    <location>
        <begin position="1199"/>
        <end position="1288"/>
    </location>
</feature>
<keyword evidence="3" id="KW-0548">Nucleotidyltransferase</keyword>
<reference evidence="12" key="1">
    <citation type="journal article" date="2019" name="Sci. Rep.">
        <title>Draft genome of Tanacetum cinerariifolium, the natural source of mosquito coil.</title>
        <authorList>
            <person name="Yamashiro T."/>
            <person name="Shiraishi A."/>
            <person name="Satake H."/>
            <person name="Nakayama K."/>
        </authorList>
    </citation>
    <scope>NUCLEOTIDE SEQUENCE</scope>
</reference>
<evidence type="ECO:0000256" key="6">
    <source>
        <dbReference type="ARBA" id="ARBA00022801"/>
    </source>
</evidence>
<keyword evidence="2" id="KW-0808">Transferase</keyword>
<dbReference type="GO" id="GO:0008233">
    <property type="term" value="F:peptidase activity"/>
    <property type="evidence" value="ECO:0007669"/>
    <property type="project" value="UniProtKB-KW"/>
</dbReference>
<dbReference type="Gene3D" id="3.10.20.370">
    <property type="match status" value="1"/>
</dbReference>
<evidence type="ECO:0000256" key="3">
    <source>
        <dbReference type="ARBA" id="ARBA00022695"/>
    </source>
</evidence>
<dbReference type="Gene3D" id="3.30.70.270">
    <property type="match status" value="1"/>
</dbReference>
<dbReference type="Gene3D" id="3.10.10.10">
    <property type="entry name" value="HIV Type 1 Reverse Transcriptase, subunit A, domain 1"/>
    <property type="match status" value="1"/>
</dbReference>
<sequence length="1775" mass="203861">MERGKGALYNLGTGVKNDLAGNKLKPNVVFDPFVSCYSCSFEQPTSGPLKNITGGEPEGYVDNDLGANRKHDVHARFENTLYGYFLGKKVAYPVVERWTECYRHSFWHPRYVRFVYYNHMCKILGRMHYARALVDIRVDLALKETMVILVPNPVDNGVTMYTIKVEYEWKPSRCGTSLVFGHDDTQCPKRVVVDLRNLRKQRGRVFVLLMLANMGREEDNGTHMDDLVEGTKKKVGASSKTTGTWLGRKRECYSESRFTSPNPFDLLTKDDGNSMLRGLQESDNDPDEEDVSDETAHSSKSLGLDLLVNEDPMAELKNLRLASLQEATVAMIKQKNTPLLPTPRPVSNWNTQNKYPSSETSGQKKLLSQKEFAEKRAKNLCFYCDKKYVPGHKCEGQMFALEIKGMKGEECLKEDKSDLIEYELSKTPHISLKALSGVPTHNTMRVKGHGVLFTTDVMLLPLGGCELVLGVQWLSTFRTIQWNFKELRMQFEYEGQNVSATLHLTHYNEGQASDMDEDLKQLLEEYADVFTMPIELPPYRSFDHKIPLIIDNVSINIRPYRYPPTQKDTIEAMIKELPDSGVVRPSNSPFSYPIIMVKKKDGSWRMCIDYKHLNKNTVKDKFPILAIEELINELHGAMVFSKLDLRSGYHQIRMSEQDIYKTAFRSHEGHYKFVVMPFGLTNASFTFQALMNSVFKPLLRKFTLVFFDDILVYSPKRSEHIQHLRQVLSEVSLVSQATTEAQAAFEMLKQAMIQSPVLALPNFEEEFVIETDASGFGIGAVLQQNKHPIAYLSKTLAPRHQSLSTYEKELLAVILVLQKWKGYLLDKHFKIRTDHFSLKYVLDQRLTTPFQSKWLPKLLGFDHEIECKKETDNAAADVLSRIERQGKLFSMLTGVSNELMHVVVVTWSTDLILAEITEIVNKGLETYLRCMTGKKPKDWAKWISLAEFWYNTNFHTSIGTTPYEIVYGQTPPLHIPYVAKDSPVVAREAALQLLKFNLKRAQDWMKSQADKKRPEIFKSCDEEGFIAAQPFKLLERKLVKQNNRMMVYGLIQWSNAYEEDATWEKLEDIVSSMTPELHRQFENSSPYEMLQELKSMFKKQAGVERLDLIQTFYAYLSIGLIMNGLISDFVGSVRNYNMHNTRTTIGELHALLIEYEKGLPKKAATPQVMAIQGGRIQKANKKSLKGKGKGKGKGKDKHGDEYISQEFKDYLKAYGIVQQLTPPYTSQHNDVSKRRNLTLLDMVRSMMNLTTLPLSFWDYALESATCILDMVLTKKVDKTPYELCSRIYMEVKGFEPPQEEVVPVCRSARTHRAPDRLCLNVEVEEHSLRDLNEPTNYKAALLNSESDKAIRILVAIAAFYDYKIWQIDVKTAFLNGYIDEDINMVQPEGFIDPKYPLKLCKLQRLIYGLKQASKSWNKRFDEEIKRFGGEAALILRFKIYRDRSKRLIRLSQSAYMDKILKIFKMDISKRGNIHMQERFDLNKIQGASTPKEVKRMQNVPYTSAVGSIMYAVRCTRHDVAFAQNITSRFQQNLGEPHWTAVKTILKYLRILKICSWFMVEIMKLNFELIAIAMLDVRLIEMALNLRQYTFSFLMEAKFLCCFGEYSQWSERFMDYLEEQTDGETMINSIKNGDQPLPTVTQVSIAGATSSKQHPLKDKSMCNKTAKDLWDALKRHMLGSEYGEHDRKATVLYCELNFKFLNNLQPEWKQYATMMRQNKNLLDINIDALYNILKQNQGDVNDAMKSKKKAVVITSDPLTLVSHPQTGTGRNTCSEA</sequence>
<dbReference type="GO" id="GO:0015074">
    <property type="term" value="P:DNA integration"/>
    <property type="evidence" value="ECO:0007669"/>
    <property type="project" value="InterPro"/>
</dbReference>
<dbReference type="InterPro" id="IPR043128">
    <property type="entry name" value="Rev_trsase/Diguanyl_cyclase"/>
</dbReference>
<evidence type="ECO:0000259" key="10">
    <source>
        <dbReference type="PROSITE" id="PS50878"/>
    </source>
</evidence>
<dbReference type="InterPro" id="IPR001584">
    <property type="entry name" value="Integrase_cat-core"/>
</dbReference>
<dbReference type="InterPro" id="IPR036397">
    <property type="entry name" value="RNaseH_sf"/>
</dbReference>
<dbReference type="GO" id="GO:0004519">
    <property type="term" value="F:endonuclease activity"/>
    <property type="evidence" value="ECO:0007669"/>
    <property type="project" value="UniProtKB-KW"/>
</dbReference>
<evidence type="ECO:0000256" key="2">
    <source>
        <dbReference type="ARBA" id="ARBA00022679"/>
    </source>
</evidence>
<name>A0A6L2LN92_TANCI</name>
<dbReference type="InterPro" id="IPR012337">
    <property type="entry name" value="RNaseH-like_sf"/>
</dbReference>
<dbReference type="PANTHER" id="PTHR37984:SF5">
    <property type="entry name" value="PROTEIN NYNRIN-LIKE"/>
    <property type="match status" value="1"/>
</dbReference>
<dbReference type="Pfam" id="PF00078">
    <property type="entry name" value="RVT_1"/>
    <property type="match status" value="1"/>
</dbReference>
<dbReference type="SUPFAM" id="SSF56672">
    <property type="entry name" value="DNA/RNA polymerases"/>
    <property type="match status" value="1"/>
</dbReference>
<proteinExistence type="predicted"/>
<dbReference type="InterPro" id="IPR043502">
    <property type="entry name" value="DNA/RNA_pol_sf"/>
</dbReference>
<dbReference type="EMBL" id="BKCJ010004532">
    <property type="protein sequence ID" value="GEU61595.1"/>
    <property type="molecule type" value="Genomic_DNA"/>
</dbReference>
<keyword evidence="6" id="KW-0378">Hydrolase</keyword>
<evidence type="ECO:0000256" key="8">
    <source>
        <dbReference type="ARBA" id="ARBA00023268"/>
    </source>
</evidence>
<dbReference type="Pfam" id="PF07727">
    <property type="entry name" value="RVT_2"/>
    <property type="match status" value="1"/>
</dbReference>
<protein>
    <submittedName>
        <fullName evidence="12">Putative polyprotein</fullName>
    </submittedName>
</protein>
<dbReference type="SUPFAM" id="SSF53098">
    <property type="entry name" value="Ribonuclease H-like"/>
    <property type="match status" value="2"/>
</dbReference>
<dbReference type="InterPro" id="IPR000477">
    <property type="entry name" value="RT_dom"/>
</dbReference>
<comment type="caution">
    <text evidence="12">The sequence shown here is derived from an EMBL/GenBank/DDBJ whole genome shotgun (WGS) entry which is preliminary data.</text>
</comment>
<feature type="region of interest" description="Disordered" evidence="9">
    <location>
        <begin position="263"/>
        <end position="303"/>
    </location>
</feature>
<dbReference type="Gene3D" id="3.30.420.10">
    <property type="entry name" value="Ribonuclease H-like superfamily/Ribonuclease H"/>
    <property type="match status" value="2"/>
</dbReference>
<dbReference type="PROSITE" id="PS50878">
    <property type="entry name" value="RT_POL"/>
    <property type="match status" value="1"/>
</dbReference>
<feature type="region of interest" description="Disordered" evidence="9">
    <location>
        <begin position="1178"/>
        <end position="1199"/>
    </location>
</feature>